<gene>
    <name evidence="1" type="ORF">UFOVP272_36</name>
</gene>
<evidence type="ECO:0000313" key="1">
    <source>
        <dbReference type="EMBL" id="CAB4134233.1"/>
    </source>
</evidence>
<organism evidence="1">
    <name type="scientific">uncultured Caudovirales phage</name>
    <dbReference type="NCBI Taxonomy" id="2100421"/>
    <lineage>
        <taxon>Viruses</taxon>
        <taxon>Duplodnaviria</taxon>
        <taxon>Heunggongvirae</taxon>
        <taxon>Uroviricota</taxon>
        <taxon>Caudoviricetes</taxon>
        <taxon>Peduoviridae</taxon>
        <taxon>Maltschvirus</taxon>
        <taxon>Maltschvirus maltsch</taxon>
    </lineage>
</organism>
<dbReference type="EMBL" id="LR796279">
    <property type="protein sequence ID" value="CAB4134233.1"/>
    <property type="molecule type" value="Genomic_DNA"/>
</dbReference>
<reference evidence="1" key="1">
    <citation type="submission" date="2020-04" db="EMBL/GenBank/DDBJ databases">
        <authorList>
            <person name="Chiriac C."/>
            <person name="Salcher M."/>
            <person name="Ghai R."/>
            <person name="Kavagutti S V."/>
        </authorList>
    </citation>
    <scope>NUCLEOTIDE SEQUENCE</scope>
</reference>
<accession>A0A6J5LLJ1</accession>
<protein>
    <submittedName>
        <fullName evidence="1">Uncharacterized protein</fullName>
    </submittedName>
</protein>
<proteinExistence type="predicted"/>
<name>A0A6J5LLJ1_9CAUD</name>
<sequence length="110" mass="12326">MKTIMEMARECDLIAGNAEHGIYIMALERFAELVREDEAEKYKWDIHSCGPTCTKVACVAMREAVKAEREACAKVADTISDKYGWGHYGNEVDTADEIATAIRTRGNKHD</sequence>